<sequence>MQPIEVTTAKEVIVLLGGTGKVREITGVRTLQAVHNWKARGSFPSRLHVVMSDALRQVHCVAPPPALWGMQPKS</sequence>
<protein>
    <recommendedName>
        <fullName evidence="3">Helix-turn-helix domain-containing protein</fullName>
    </recommendedName>
</protein>
<dbReference type="AlphaFoldDB" id="A0A7G6T0T0"/>
<gene>
    <name evidence="1" type="ORF">HB778_30310</name>
</gene>
<evidence type="ECO:0000313" key="1">
    <source>
        <dbReference type="EMBL" id="QND60362.1"/>
    </source>
</evidence>
<dbReference type="EMBL" id="CP050296">
    <property type="protein sequence ID" value="QND60362.1"/>
    <property type="molecule type" value="Genomic_DNA"/>
</dbReference>
<evidence type="ECO:0008006" key="3">
    <source>
        <dbReference type="Google" id="ProtNLM"/>
    </source>
</evidence>
<organism evidence="1 2">
    <name type="scientific">Mesorhizobium huakuii</name>
    <dbReference type="NCBI Taxonomy" id="28104"/>
    <lineage>
        <taxon>Bacteria</taxon>
        <taxon>Pseudomonadati</taxon>
        <taxon>Pseudomonadota</taxon>
        <taxon>Alphaproteobacteria</taxon>
        <taxon>Hyphomicrobiales</taxon>
        <taxon>Phyllobacteriaceae</taxon>
        <taxon>Mesorhizobium</taxon>
    </lineage>
</organism>
<accession>A0A7G6T0T0</accession>
<reference evidence="2" key="1">
    <citation type="journal article" date="2020" name="Mol. Plant Microbe">
        <title>Rhizobial microsymbionts of the narrowly endemic Oxytropis species growing in Kamchatka are characterized by significant genetic diversity and possess a set of genes that are associated with T3SS and T6SS secretion systems and can affect the development of symbiosis.</title>
        <authorList>
            <person name="Safronova V."/>
            <person name="Guro P."/>
            <person name="Sazanova A."/>
            <person name="Kuznetsova I."/>
            <person name="Belimov A."/>
            <person name="Yakubov V."/>
            <person name="Chirak E."/>
            <person name="Afonin A."/>
            <person name="Gogolev Y."/>
            <person name="Andronov E."/>
            <person name="Tikhonovich I."/>
        </authorList>
    </citation>
    <scope>NUCLEOTIDE SEQUENCE [LARGE SCALE GENOMIC DNA]</scope>
    <source>
        <strain evidence="2">583</strain>
    </source>
</reference>
<evidence type="ECO:0000313" key="2">
    <source>
        <dbReference type="Proteomes" id="UP000515465"/>
    </source>
</evidence>
<dbReference type="RefSeq" id="WP_183459217.1">
    <property type="nucleotide sequence ID" value="NZ_CP050296.1"/>
</dbReference>
<proteinExistence type="predicted"/>
<dbReference type="Proteomes" id="UP000515465">
    <property type="component" value="Chromosome"/>
</dbReference>
<name>A0A7G6T0T0_9HYPH</name>